<feature type="region of interest" description="Disordered" evidence="2">
    <location>
        <begin position="120"/>
        <end position="141"/>
    </location>
</feature>
<accession>A0ABM4VCK7</accession>
<dbReference type="SUPFAM" id="SSF56672">
    <property type="entry name" value="DNA/RNA polymerases"/>
    <property type="match status" value="1"/>
</dbReference>
<evidence type="ECO:0008006" key="7">
    <source>
        <dbReference type="Google" id="ProtNLM"/>
    </source>
</evidence>
<evidence type="ECO:0000259" key="3">
    <source>
        <dbReference type="Pfam" id="PF00078"/>
    </source>
</evidence>
<organism evidence="5 6">
    <name type="scientific">Coffea arabica</name>
    <name type="common">Arabian coffee</name>
    <dbReference type="NCBI Taxonomy" id="13443"/>
    <lineage>
        <taxon>Eukaryota</taxon>
        <taxon>Viridiplantae</taxon>
        <taxon>Streptophyta</taxon>
        <taxon>Embryophyta</taxon>
        <taxon>Tracheophyta</taxon>
        <taxon>Spermatophyta</taxon>
        <taxon>Magnoliopsida</taxon>
        <taxon>eudicotyledons</taxon>
        <taxon>Gunneridae</taxon>
        <taxon>Pentapetalae</taxon>
        <taxon>asterids</taxon>
        <taxon>lamiids</taxon>
        <taxon>Gentianales</taxon>
        <taxon>Rubiaceae</taxon>
        <taxon>Ixoroideae</taxon>
        <taxon>Gardenieae complex</taxon>
        <taxon>Bertiereae - Coffeeae clade</taxon>
        <taxon>Coffeeae</taxon>
        <taxon>Coffea</taxon>
    </lineage>
</organism>
<keyword evidence="1" id="KW-0175">Coiled coil</keyword>
<gene>
    <name evidence="6" type="primary">LOC140012838</name>
</gene>
<dbReference type="SUPFAM" id="SSF56219">
    <property type="entry name" value="DNase I-like"/>
    <property type="match status" value="1"/>
</dbReference>
<dbReference type="Pfam" id="PF14392">
    <property type="entry name" value="zf-CCHC_4"/>
    <property type="match status" value="1"/>
</dbReference>
<dbReference type="InterPro" id="IPR043502">
    <property type="entry name" value="DNA/RNA_pol_sf"/>
</dbReference>
<dbReference type="Pfam" id="PF00078">
    <property type="entry name" value="RVT_1"/>
    <property type="match status" value="1"/>
</dbReference>
<dbReference type="Gene3D" id="3.60.10.10">
    <property type="entry name" value="Endonuclease/exonuclease/phosphatase"/>
    <property type="match status" value="1"/>
</dbReference>
<feature type="domain" description="Reverse transcriptase" evidence="3">
    <location>
        <begin position="628"/>
        <end position="738"/>
    </location>
</feature>
<dbReference type="InterPro" id="IPR000477">
    <property type="entry name" value="RT_dom"/>
</dbReference>
<proteinExistence type="predicted"/>
<dbReference type="Proteomes" id="UP001652660">
    <property type="component" value="Chromosome 8e"/>
</dbReference>
<dbReference type="RefSeq" id="XP_071917268.1">
    <property type="nucleotide sequence ID" value="XM_072061167.1"/>
</dbReference>
<dbReference type="GeneID" id="140012838"/>
<dbReference type="PANTHER" id="PTHR33116:SF86">
    <property type="entry name" value="REVERSE TRANSCRIPTASE DOMAIN-CONTAINING PROTEIN"/>
    <property type="match status" value="1"/>
</dbReference>
<name>A0ABM4VCK7_COFAR</name>
<evidence type="ECO:0000313" key="5">
    <source>
        <dbReference type="Proteomes" id="UP001652660"/>
    </source>
</evidence>
<feature type="coiled-coil region" evidence="1">
    <location>
        <begin position="527"/>
        <end position="554"/>
    </location>
</feature>
<evidence type="ECO:0000313" key="6">
    <source>
        <dbReference type="RefSeq" id="XP_071917268.1"/>
    </source>
</evidence>
<evidence type="ECO:0000256" key="1">
    <source>
        <dbReference type="SAM" id="Coils"/>
    </source>
</evidence>
<evidence type="ECO:0000256" key="2">
    <source>
        <dbReference type="SAM" id="MobiDB-lite"/>
    </source>
</evidence>
<dbReference type="InterPro" id="IPR025836">
    <property type="entry name" value="Zn_knuckle_CX2CX4HX4C"/>
</dbReference>
<dbReference type="PANTHER" id="PTHR33116">
    <property type="entry name" value="REVERSE TRANSCRIPTASE ZINC-BINDING DOMAIN-CONTAINING PROTEIN-RELATED-RELATED"/>
    <property type="match status" value="1"/>
</dbReference>
<keyword evidence="5" id="KW-1185">Reference proteome</keyword>
<dbReference type="CDD" id="cd01650">
    <property type="entry name" value="RT_nLTR_like"/>
    <property type="match status" value="1"/>
</dbReference>
<dbReference type="InterPro" id="IPR036691">
    <property type="entry name" value="Endo/exonu/phosph_ase_sf"/>
</dbReference>
<reference evidence="6" key="1">
    <citation type="submission" date="2025-08" db="UniProtKB">
        <authorList>
            <consortium name="RefSeq"/>
        </authorList>
    </citation>
    <scope>IDENTIFICATION</scope>
    <source>
        <tissue evidence="6">Leaves</tissue>
    </source>
</reference>
<evidence type="ECO:0000259" key="4">
    <source>
        <dbReference type="Pfam" id="PF14392"/>
    </source>
</evidence>
<protein>
    <recommendedName>
        <fullName evidence="7">Reverse transcriptase domain-containing protein</fullName>
    </recommendedName>
</protein>
<feature type="domain" description="Zinc knuckle CX2CX4HX4C" evidence="4">
    <location>
        <begin position="46"/>
        <end position="92"/>
    </location>
</feature>
<sequence length="1018" mass="117345">MWNLPLHWVTKEIGKRIGGVFNKVGEVTISPGGKKEGKHLKVLVELDLNHPILKGSTVRMGGETKWIEFRYEKCPDFCYCCGIIGYNERNCKDNGVNIRKETQYGAWLRASSSRSLVKKFNEAKSSESSNREEQGSSRDSRVGVKQLLLTWQADEKSKSIQNEVANGGDARGNDHEILDMSVGEKTVGPIDSEGGGSDGMGDILKEGAKGGKNELLREELRGEALRKWNILLLIQEVGRRKPLGELNSGLESQKWANKRKQDGLDGKENEGLMDGSGVKLSRCWEPFDSSPTKEIANLYSPEVICLSETKNRKCFMNKVRMKLRYDKLFVMDPVGRSGGLAVMWKKELAVSKVLFTDFSIELQIEGTEGESKWWLICVYASSVETVREQQWNIITKRKVLWEKNWVIARDTNDIVNNDEKWGGIMRSEDSFRKFRSFIKVNELIDIGFEGILWTWCNNWEDEGEIKERLDRIMVSRGWMKDYKKAKCVWEVVSKAWSKQQIGSRDYRLQLKIKECRMALLDWNRQHNSNAKRQIQNIKQELRELQRSGKDDKGERRRELRGKLAEAYRKEECKSGEDNEKEIEGYFRGLFTSSNPQHFETILEGIPQIITRQMNQRLVRPVSEEEVRKAFRPISLCNVVYRIISKILVNRLKPLLKYCISENQSAFIPGRQILDNVIVTHESIHCLNNMRSESKAFMALKLDMSKAYDRVEWQFVVKMMEKMGFCQTWIKWILKFTEGFTNLLRKAMQEKRLTRFKVAHACPALSHIFFADDTLIFCKANKEEADEVMQILKLYGEASRQIVNVEKSSVFFFGKNVGEGRKGEVLFSYIKDKVVSRLGGWKEKLISQAGKEVMLKSVILALPTYAMSCCKLPKSLCKDICREMAKFWWGDSEEQKKIHWIEWGKLSDVKGKGRLGFRDLQCFNKAMLAKQLWRVLTNPGLLVSRVIKGRYFKGSSIWRVKERGGNFWIWKSILSARDLLNAGVHKRVGDGSSINIWKDKWIVNSEGGMVQSKKQKGVR</sequence>